<reference evidence="2 3" key="1">
    <citation type="submission" date="2018-08" db="EMBL/GenBank/DDBJ databases">
        <title>Erythrobacter zhengii sp.nov., a bacterium isolated from deep-sea sediment.</title>
        <authorList>
            <person name="Fang C."/>
            <person name="Wu Y.-H."/>
            <person name="Sun C."/>
            <person name="Wang H."/>
            <person name="Cheng H."/>
            <person name="Meng F.-X."/>
            <person name="Wang C.-S."/>
            <person name="Xu X.-W."/>
        </authorList>
    </citation>
    <scope>NUCLEOTIDE SEQUENCE [LARGE SCALE GENOMIC DNA]</scope>
    <source>
        <strain evidence="2 3">CCTCC AB 2015396</strain>
    </source>
</reference>
<dbReference type="AlphaFoldDB" id="A0A3A1P792"/>
<dbReference type="OrthoDB" id="7409402at2"/>
<proteinExistence type="predicted"/>
<dbReference type="RefSeq" id="WP_119592994.1">
    <property type="nucleotide sequence ID" value="NZ_QXFM01000100.1"/>
</dbReference>
<comment type="caution">
    <text evidence="2">The sequence shown here is derived from an EMBL/GenBank/DDBJ whole genome shotgun (WGS) entry which is preliminary data.</text>
</comment>
<dbReference type="EMBL" id="QXFM01000100">
    <property type="protein sequence ID" value="RIV85249.1"/>
    <property type="molecule type" value="Genomic_DNA"/>
</dbReference>
<organism evidence="2 3">
    <name type="scientific">Aurantiacibacter xanthus</name>
    <dbReference type="NCBI Taxonomy" id="1784712"/>
    <lineage>
        <taxon>Bacteria</taxon>
        <taxon>Pseudomonadati</taxon>
        <taxon>Pseudomonadota</taxon>
        <taxon>Alphaproteobacteria</taxon>
        <taxon>Sphingomonadales</taxon>
        <taxon>Erythrobacteraceae</taxon>
        <taxon>Aurantiacibacter</taxon>
    </lineage>
</organism>
<feature type="domain" description="Short chain dehydrogenase-like proteobacteria" evidence="1">
    <location>
        <begin position="12"/>
        <end position="108"/>
    </location>
</feature>
<evidence type="ECO:0000259" key="1">
    <source>
        <dbReference type="Pfam" id="PF21777"/>
    </source>
</evidence>
<dbReference type="InterPro" id="IPR048623">
    <property type="entry name" value="SDR-like_proteobact"/>
</dbReference>
<sequence length="113" mass="11893">MTLTPSGPAIVDARDLPESALDAAAQFHASLVPLVREQAQKYPLVVIDFAAADHTHASWRQAVVGQLARELAPVRVNAIASVAEAQEARGQALAYLARAPGVTGQVLCLDGNR</sequence>
<dbReference type="Pfam" id="PF21777">
    <property type="entry name" value="SDR-like"/>
    <property type="match status" value="1"/>
</dbReference>
<evidence type="ECO:0000313" key="3">
    <source>
        <dbReference type="Proteomes" id="UP000265366"/>
    </source>
</evidence>
<name>A0A3A1P792_9SPHN</name>
<evidence type="ECO:0000313" key="2">
    <source>
        <dbReference type="EMBL" id="RIV85249.1"/>
    </source>
</evidence>
<gene>
    <name evidence="2" type="ORF">D2V17_10910</name>
</gene>
<keyword evidence="3" id="KW-1185">Reference proteome</keyword>
<protein>
    <recommendedName>
        <fullName evidence="1">Short chain dehydrogenase-like proteobacteria domain-containing protein</fullName>
    </recommendedName>
</protein>
<accession>A0A3A1P792</accession>
<dbReference type="Proteomes" id="UP000265366">
    <property type="component" value="Unassembled WGS sequence"/>
</dbReference>